<accession>A0A067T979</accession>
<dbReference type="HOGENOM" id="CLU_035730_6_3_1"/>
<evidence type="ECO:0000259" key="1">
    <source>
        <dbReference type="SMART" id="SM00198"/>
    </source>
</evidence>
<dbReference type="Pfam" id="PF00188">
    <property type="entry name" value="CAP"/>
    <property type="match status" value="1"/>
</dbReference>
<dbReference type="InterPro" id="IPR001283">
    <property type="entry name" value="CRISP-related"/>
</dbReference>
<dbReference type="GO" id="GO:0005576">
    <property type="term" value="C:extracellular region"/>
    <property type="evidence" value="ECO:0007669"/>
    <property type="project" value="InterPro"/>
</dbReference>
<dbReference type="InterPro" id="IPR018244">
    <property type="entry name" value="Allrgn_V5/Tpx1_CS"/>
</dbReference>
<gene>
    <name evidence="2" type="ORF">GALMADRAFT_248009</name>
</gene>
<feature type="domain" description="SCP" evidence="1">
    <location>
        <begin position="6"/>
        <end position="140"/>
    </location>
</feature>
<dbReference type="Proteomes" id="UP000027222">
    <property type="component" value="Unassembled WGS sequence"/>
</dbReference>
<dbReference type="OrthoDB" id="337038at2759"/>
<dbReference type="InterPro" id="IPR035940">
    <property type="entry name" value="CAP_sf"/>
</dbReference>
<keyword evidence="3" id="KW-1185">Reference proteome</keyword>
<protein>
    <recommendedName>
        <fullName evidence="1">SCP domain-containing protein</fullName>
    </recommendedName>
</protein>
<dbReference type="STRING" id="685588.A0A067T979"/>
<dbReference type="InterPro" id="IPR014044">
    <property type="entry name" value="CAP_dom"/>
</dbReference>
<dbReference type="SMART" id="SM00198">
    <property type="entry name" value="SCP"/>
    <property type="match status" value="1"/>
</dbReference>
<dbReference type="PROSITE" id="PS01010">
    <property type="entry name" value="CRISP_2"/>
    <property type="match status" value="1"/>
</dbReference>
<dbReference type="Gene3D" id="3.40.33.10">
    <property type="entry name" value="CAP"/>
    <property type="match status" value="1"/>
</dbReference>
<organism evidence="2 3">
    <name type="scientific">Galerina marginata (strain CBS 339.88)</name>
    <dbReference type="NCBI Taxonomy" id="685588"/>
    <lineage>
        <taxon>Eukaryota</taxon>
        <taxon>Fungi</taxon>
        <taxon>Dikarya</taxon>
        <taxon>Basidiomycota</taxon>
        <taxon>Agaricomycotina</taxon>
        <taxon>Agaricomycetes</taxon>
        <taxon>Agaricomycetidae</taxon>
        <taxon>Agaricales</taxon>
        <taxon>Agaricineae</taxon>
        <taxon>Strophariaceae</taxon>
        <taxon>Galerina</taxon>
    </lineage>
</organism>
<dbReference type="EMBL" id="KL142380">
    <property type="protein sequence ID" value="KDR75538.1"/>
    <property type="molecule type" value="Genomic_DNA"/>
</dbReference>
<dbReference type="AlphaFoldDB" id="A0A067T979"/>
<dbReference type="SUPFAM" id="SSF55797">
    <property type="entry name" value="PR-1-like"/>
    <property type="match status" value="1"/>
</dbReference>
<dbReference type="PROSITE" id="PS01009">
    <property type="entry name" value="CRISP_1"/>
    <property type="match status" value="1"/>
</dbReference>
<evidence type="ECO:0000313" key="3">
    <source>
        <dbReference type="Proteomes" id="UP000027222"/>
    </source>
</evidence>
<reference evidence="3" key="1">
    <citation type="journal article" date="2014" name="Proc. Natl. Acad. Sci. U.S.A.">
        <title>Extensive sampling of basidiomycete genomes demonstrates inadequacy of the white-rot/brown-rot paradigm for wood decay fungi.</title>
        <authorList>
            <person name="Riley R."/>
            <person name="Salamov A.A."/>
            <person name="Brown D.W."/>
            <person name="Nagy L.G."/>
            <person name="Floudas D."/>
            <person name="Held B.W."/>
            <person name="Levasseur A."/>
            <person name="Lombard V."/>
            <person name="Morin E."/>
            <person name="Otillar R."/>
            <person name="Lindquist E.A."/>
            <person name="Sun H."/>
            <person name="LaButti K.M."/>
            <person name="Schmutz J."/>
            <person name="Jabbour D."/>
            <person name="Luo H."/>
            <person name="Baker S.E."/>
            <person name="Pisabarro A.G."/>
            <person name="Walton J.D."/>
            <person name="Blanchette R.A."/>
            <person name="Henrissat B."/>
            <person name="Martin F."/>
            <person name="Cullen D."/>
            <person name="Hibbett D.S."/>
            <person name="Grigoriev I.V."/>
        </authorList>
    </citation>
    <scope>NUCLEOTIDE SEQUENCE [LARGE SCALE GENOMIC DNA]</scope>
    <source>
        <strain evidence="3">CBS 339.88</strain>
    </source>
</reference>
<dbReference type="PANTHER" id="PTHR10334">
    <property type="entry name" value="CYSTEINE-RICH SECRETORY PROTEIN-RELATED"/>
    <property type="match status" value="1"/>
</dbReference>
<dbReference type="PRINTS" id="PR00837">
    <property type="entry name" value="V5TPXLIKE"/>
</dbReference>
<evidence type="ECO:0000313" key="2">
    <source>
        <dbReference type="EMBL" id="KDR75538.1"/>
    </source>
</evidence>
<sequence>MSCSDAWSDQVVSVHNSYRARYGAGPLAWSASLYPDTLVWAQECQFQHSNSAGNYGENLYFTTGNTDTLASGVKAWMDEAPNYNYNNPDFSAATGHFTQVVWKGTTQVACAVGDCAAGTVAPMAGKFLVCRYSPPGNYLGQFPQNVGMPQ</sequence>
<proteinExistence type="predicted"/>
<name>A0A067T979_GALM3</name>